<dbReference type="InterPro" id="IPR001487">
    <property type="entry name" value="Bromodomain"/>
</dbReference>
<dbReference type="PANTHER" id="PTHR22881:SF26">
    <property type="entry name" value="BROMODOMAIN CONTAINING PROTEIN, EXPRESSED"/>
    <property type="match status" value="1"/>
</dbReference>
<sequence>MSSGGQRRSIRILELEAKKAQQGVNNKKRDMSSDSMSSDSSEGQSSRRQRRKKSEVNHVSSNKVTSPVAAVEVQSKTPLPQTSALELLLNMLKRRDTRKFFAEPVNAAEVRGYNNVIKDPMDFATISAKLSRGEYTWLEDFEHDVFLVFSNAMLFNGSYTIYYRQILFQARAIREVAQKLFAALRADAAKFEIDLALVRIVGDGWTKAEARLVNSLASNQSQASVTDGNVLGSTGAMNSEGLLQQQKTHNPWTFYPGEYEAPISTAFSTPTVARVNNSLLNYGQNASQEHSSLNLTRGWGQVAQMVAQPEINKYDHGTFSHWHLPSPHQLRVPNPQQVPGTAYPGNGLIPALHANPFGNPATASVQDANARRDSPGFGNPPAPSGRNLPMFNGMNLDQLRVLNPQQVPGTTYPGSGLIPSVHANPFGNPATASVQDANARRDGPSFGNPTAPSGGNLPMNGMNLDEFLKYLVG</sequence>
<dbReference type="EMBL" id="MTKT01002495">
    <property type="protein sequence ID" value="OWM78497.1"/>
    <property type="molecule type" value="Genomic_DNA"/>
</dbReference>
<reference evidence="8 9" key="4">
    <citation type="submission" date="2025-04" db="UniProtKB">
        <authorList>
            <consortium name="RefSeq"/>
        </authorList>
    </citation>
    <scope>IDENTIFICATION</scope>
    <source>
        <tissue evidence="8 9">Leaf</tissue>
    </source>
</reference>
<dbReference type="Gene3D" id="1.20.920.10">
    <property type="entry name" value="Bromodomain-like"/>
    <property type="match status" value="1"/>
</dbReference>
<feature type="region of interest" description="Disordered" evidence="3">
    <location>
        <begin position="428"/>
        <end position="460"/>
    </location>
</feature>
<feature type="domain" description="Bromo" evidence="4">
    <location>
        <begin position="93"/>
        <end position="163"/>
    </location>
</feature>
<evidence type="ECO:0000313" key="5">
    <source>
        <dbReference type="EMBL" id="OWM78497.1"/>
    </source>
</evidence>
<dbReference type="AlphaFoldDB" id="A0A218X0H7"/>
<evidence type="ECO:0000313" key="7">
    <source>
        <dbReference type="Proteomes" id="UP000515151"/>
    </source>
</evidence>
<dbReference type="SMART" id="SM00297">
    <property type="entry name" value="BROMO"/>
    <property type="match status" value="1"/>
</dbReference>
<dbReference type="RefSeq" id="XP_031377332.1">
    <property type="nucleotide sequence ID" value="XM_031521472.1"/>
</dbReference>
<evidence type="ECO:0000313" key="6">
    <source>
        <dbReference type="Proteomes" id="UP000197138"/>
    </source>
</evidence>
<dbReference type="Proteomes" id="UP000197138">
    <property type="component" value="Unassembled WGS sequence"/>
</dbReference>
<evidence type="ECO:0000313" key="10">
    <source>
        <dbReference type="RefSeq" id="XP_031377333.1"/>
    </source>
</evidence>
<protein>
    <submittedName>
        <fullName evidence="8 9">Uncharacterized protein LOC116192818 isoform X1</fullName>
    </submittedName>
</protein>
<dbReference type="RefSeq" id="XP_031377333.1">
    <property type="nucleotide sequence ID" value="XM_031521473.1"/>
</dbReference>
<dbReference type="RefSeq" id="XP_031377331.1">
    <property type="nucleotide sequence ID" value="XM_031521471.1"/>
</dbReference>
<feature type="region of interest" description="Disordered" evidence="3">
    <location>
        <begin position="1"/>
        <end position="69"/>
    </location>
</feature>
<dbReference type="PANTHER" id="PTHR22881">
    <property type="entry name" value="BROMODOMAIN CONTAINING PROTEIN"/>
    <property type="match status" value="1"/>
</dbReference>
<dbReference type="PROSITE" id="PS50014">
    <property type="entry name" value="BROMODOMAIN_2"/>
    <property type="match status" value="1"/>
</dbReference>
<proteinExistence type="predicted"/>
<dbReference type="Proteomes" id="UP000515151">
    <property type="component" value="Chromosome 1"/>
</dbReference>
<dbReference type="SUPFAM" id="SSF47370">
    <property type="entry name" value="Bromodomain"/>
    <property type="match status" value="1"/>
</dbReference>
<evidence type="ECO:0000256" key="3">
    <source>
        <dbReference type="SAM" id="MobiDB-lite"/>
    </source>
</evidence>
<dbReference type="Pfam" id="PF00439">
    <property type="entry name" value="Bromodomain"/>
    <property type="match status" value="1"/>
</dbReference>
<organism evidence="5 6">
    <name type="scientific">Punica granatum</name>
    <name type="common">Pomegranate</name>
    <dbReference type="NCBI Taxonomy" id="22663"/>
    <lineage>
        <taxon>Eukaryota</taxon>
        <taxon>Viridiplantae</taxon>
        <taxon>Streptophyta</taxon>
        <taxon>Embryophyta</taxon>
        <taxon>Tracheophyta</taxon>
        <taxon>Spermatophyta</taxon>
        <taxon>Magnoliopsida</taxon>
        <taxon>eudicotyledons</taxon>
        <taxon>Gunneridae</taxon>
        <taxon>Pentapetalae</taxon>
        <taxon>rosids</taxon>
        <taxon>malvids</taxon>
        <taxon>Myrtales</taxon>
        <taxon>Lythraceae</taxon>
        <taxon>Punica</taxon>
    </lineage>
</organism>
<evidence type="ECO:0000256" key="1">
    <source>
        <dbReference type="ARBA" id="ARBA00023117"/>
    </source>
</evidence>
<evidence type="ECO:0000313" key="9">
    <source>
        <dbReference type="RefSeq" id="XP_031377332.1"/>
    </source>
</evidence>
<evidence type="ECO:0000313" key="8">
    <source>
        <dbReference type="RefSeq" id="XP_031377331.1"/>
    </source>
</evidence>
<evidence type="ECO:0000256" key="2">
    <source>
        <dbReference type="PROSITE-ProRule" id="PRU00035"/>
    </source>
</evidence>
<gene>
    <name evidence="8 9 10" type="primary">LOC116192818</name>
    <name evidence="5" type="ORF">CDL15_Pgr016221</name>
</gene>
<accession>A0A218X0H7</accession>
<feature type="compositionally biased region" description="Low complexity" evidence="3">
    <location>
        <begin position="33"/>
        <end position="46"/>
    </location>
</feature>
<dbReference type="PRINTS" id="PR00503">
    <property type="entry name" value="BROMODOMAIN"/>
</dbReference>
<dbReference type="OrthoDB" id="1155210at2759"/>
<dbReference type="GeneID" id="116192818"/>
<reference evidence="5" key="2">
    <citation type="submission" date="2017-06" db="EMBL/GenBank/DDBJ databases">
        <title>The pomegranate genome and the genomics of punicalagin biosynthesis.</title>
        <authorList>
            <person name="Xu C."/>
        </authorList>
    </citation>
    <scope>NUCLEOTIDE SEQUENCE [LARGE SCALE GENOMIC DNA]</scope>
    <source>
        <tissue evidence="5">Fresh leaf</tissue>
    </source>
</reference>
<reference evidence="6" key="1">
    <citation type="journal article" date="2017" name="Plant J.">
        <title>The pomegranate (Punica granatum L.) genome and the genomics of punicalagin biosynthesis.</title>
        <authorList>
            <person name="Qin G."/>
            <person name="Xu C."/>
            <person name="Ming R."/>
            <person name="Tang H."/>
            <person name="Guyot R."/>
            <person name="Kramer E.M."/>
            <person name="Hu Y."/>
            <person name="Yi X."/>
            <person name="Qi Y."/>
            <person name="Xu X."/>
            <person name="Gao Z."/>
            <person name="Pan H."/>
            <person name="Jian J."/>
            <person name="Tian Y."/>
            <person name="Yue Z."/>
            <person name="Xu Y."/>
        </authorList>
    </citation>
    <scope>NUCLEOTIDE SEQUENCE [LARGE SCALE GENOMIC DNA]</scope>
    <source>
        <strain evidence="6">cv. Dabenzi</strain>
    </source>
</reference>
<name>A0A218X0H7_PUNGR</name>
<keyword evidence="7" id="KW-1185">Reference proteome</keyword>
<keyword evidence="1 2" id="KW-0103">Bromodomain</keyword>
<reference evidence="7" key="3">
    <citation type="journal article" date="2020" name="Plant Biotechnol. J.">
        <title>The pomegranate (Punica granatum L.) draft genome dissects genetic divergence between soft- and hard-seeded cultivars.</title>
        <authorList>
            <person name="Luo X."/>
            <person name="Li H."/>
            <person name="Wu Z."/>
            <person name="Yao W."/>
            <person name="Zhao P."/>
            <person name="Cao D."/>
            <person name="Yu H."/>
            <person name="Li K."/>
            <person name="Poudel K."/>
            <person name="Zhao D."/>
            <person name="Zhang F."/>
            <person name="Xia X."/>
            <person name="Chen L."/>
            <person name="Wang Q."/>
            <person name="Jing D."/>
            <person name="Cao S."/>
        </authorList>
    </citation>
    <scope>NUCLEOTIDE SEQUENCE [LARGE SCALE GENOMIC DNA]</scope>
</reference>
<evidence type="ECO:0000259" key="4">
    <source>
        <dbReference type="PROSITE" id="PS50014"/>
    </source>
</evidence>
<dbReference type="InterPro" id="IPR036427">
    <property type="entry name" value="Bromodomain-like_sf"/>
</dbReference>
<dbReference type="InterPro" id="IPR051831">
    <property type="entry name" value="Bromodomain_contain_prot"/>
</dbReference>